<sequence>MLNLLSFHQTQREGLRALKIVPAEVSRGQRFLHGYPDVTKTLSAASLQHGEQQNVCWRAFSLDFKVLVQVLLASATGTNKYSSSITYHRVMGEGEQDFIYTVLALISLKEPSGFN</sequence>
<organism evidence="1 2">
    <name type="scientific">Alligator mississippiensis</name>
    <name type="common">American alligator</name>
    <dbReference type="NCBI Taxonomy" id="8496"/>
    <lineage>
        <taxon>Eukaryota</taxon>
        <taxon>Metazoa</taxon>
        <taxon>Chordata</taxon>
        <taxon>Craniata</taxon>
        <taxon>Vertebrata</taxon>
        <taxon>Euteleostomi</taxon>
        <taxon>Archelosauria</taxon>
        <taxon>Archosauria</taxon>
        <taxon>Crocodylia</taxon>
        <taxon>Alligatoridae</taxon>
        <taxon>Alligatorinae</taxon>
        <taxon>Alligator</taxon>
    </lineage>
</organism>
<dbReference type="AlphaFoldDB" id="A0A151M0S3"/>
<gene>
    <name evidence="1" type="ORF">Y1Q_0011690</name>
</gene>
<comment type="caution">
    <text evidence="1">The sequence shown here is derived from an EMBL/GenBank/DDBJ whole genome shotgun (WGS) entry which is preliminary data.</text>
</comment>
<name>A0A151M0S3_ALLMI</name>
<evidence type="ECO:0000313" key="1">
    <source>
        <dbReference type="EMBL" id="KYO18103.1"/>
    </source>
</evidence>
<proteinExistence type="predicted"/>
<dbReference type="EMBL" id="AKHW03006853">
    <property type="protein sequence ID" value="KYO18103.1"/>
    <property type="molecule type" value="Genomic_DNA"/>
</dbReference>
<keyword evidence="2" id="KW-1185">Reference proteome</keyword>
<reference evidence="1 2" key="1">
    <citation type="journal article" date="2012" name="Genome Biol.">
        <title>Sequencing three crocodilian genomes to illuminate the evolution of archosaurs and amniotes.</title>
        <authorList>
            <person name="St John J.A."/>
            <person name="Braun E.L."/>
            <person name="Isberg S.R."/>
            <person name="Miles L.G."/>
            <person name="Chong A.Y."/>
            <person name="Gongora J."/>
            <person name="Dalzell P."/>
            <person name="Moran C."/>
            <person name="Bed'hom B."/>
            <person name="Abzhanov A."/>
            <person name="Burgess S.C."/>
            <person name="Cooksey A.M."/>
            <person name="Castoe T.A."/>
            <person name="Crawford N.G."/>
            <person name="Densmore L.D."/>
            <person name="Drew J.C."/>
            <person name="Edwards S.V."/>
            <person name="Faircloth B.C."/>
            <person name="Fujita M.K."/>
            <person name="Greenwold M.J."/>
            <person name="Hoffmann F.G."/>
            <person name="Howard J.M."/>
            <person name="Iguchi T."/>
            <person name="Janes D.E."/>
            <person name="Khan S.Y."/>
            <person name="Kohno S."/>
            <person name="de Koning A.J."/>
            <person name="Lance S.L."/>
            <person name="McCarthy F.M."/>
            <person name="McCormack J.E."/>
            <person name="Merchant M.E."/>
            <person name="Peterson D.G."/>
            <person name="Pollock D.D."/>
            <person name="Pourmand N."/>
            <person name="Raney B.J."/>
            <person name="Roessler K.A."/>
            <person name="Sanford J.R."/>
            <person name="Sawyer R.H."/>
            <person name="Schmidt C.J."/>
            <person name="Triplett E.W."/>
            <person name="Tuberville T.D."/>
            <person name="Venegas-Anaya M."/>
            <person name="Howard J.T."/>
            <person name="Jarvis E.D."/>
            <person name="Guillette L.J.Jr."/>
            <person name="Glenn T.C."/>
            <person name="Green R.E."/>
            <person name="Ray D.A."/>
        </authorList>
    </citation>
    <scope>NUCLEOTIDE SEQUENCE [LARGE SCALE GENOMIC DNA]</scope>
    <source>
        <strain evidence="1">KSC_2009_1</strain>
    </source>
</reference>
<dbReference type="Proteomes" id="UP000050525">
    <property type="component" value="Unassembled WGS sequence"/>
</dbReference>
<protein>
    <submittedName>
        <fullName evidence="1">Uncharacterized protein</fullName>
    </submittedName>
</protein>
<accession>A0A151M0S3</accession>
<evidence type="ECO:0000313" key="2">
    <source>
        <dbReference type="Proteomes" id="UP000050525"/>
    </source>
</evidence>